<feature type="non-terminal residue" evidence="1">
    <location>
        <position position="129"/>
    </location>
</feature>
<protein>
    <submittedName>
        <fullName evidence="1">Uncharacterized protein</fullName>
    </submittedName>
</protein>
<feature type="non-terminal residue" evidence="1">
    <location>
        <position position="1"/>
    </location>
</feature>
<dbReference type="AlphaFoldDB" id="A0A4P9Y9A9"/>
<name>A0A4P9Y9A9_ROZAC</name>
<organism evidence="1 2">
    <name type="scientific">Rozella allomycis (strain CSF55)</name>
    <dbReference type="NCBI Taxonomy" id="988480"/>
    <lineage>
        <taxon>Eukaryota</taxon>
        <taxon>Fungi</taxon>
        <taxon>Fungi incertae sedis</taxon>
        <taxon>Cryptomycota</taxon>
        <taxon>Cryptomycota incertae sedis</taxon>
        <taxon>Rozella</taxon>
    </lineage>
</organism>
<gene>
    <name evidence="1" type="ORF">ROZALSC1DRAFT_26063</name>
</gene>
<dbReference type="Proteomes" id="UP000281549">
    <property type="component" value="Unassembled WGS sequence"/>
</dbReference>
<proteinExistence type="predicted"/>
<evidence type="ECO:0000313" key="2">
    <source>
        <dbReference type="Proteomes" id="UP000281549"/>
    </source>
</evidence>
<sequence length="129" mass="14879">TLIFFRQGLERDDYRGCACGKLWLCLRAWKNGPRLFSFIMKFLAILFLLACSAIATKVSPPAPEEINLFDIHRRINDFLDVKSSERFRLTKKSLYHNVALNADIVFHWFSKCGPYFNGIGCGQDLDDIQ</sequence>
<dbReference type="EMBL" id="ML007740">
    <property type="protein sequence ID" value="RKP15777.1"/>
    <property type="molecule type" value="Genomic_DNA"/>
</dbReference>
<reference evidence="2" key="1">
    <citation type="journal article" date="2018" name="Nat. Microbiol.">
        <title>Leveraging single-cell genomics to expand the fungal tree of life.</title>
        <authorList>
            <person name="Ahrendt S.R."/>
            <person name="Quandt C.A."/>
            <person name="Ciobanu D."/>
            <person name="Clum A."/>
            <person name="Salamov A."/>
            <person name="Andreopoulos B."/>
            <person name="Cheng J.F."/>
            <person name="Woyke T."/>
            <person name="Pelin A."/>
            <person name="Henrissat B."/>
            <person name="Reynolds N.K."/>
            <person name="Benny G.L."/>
            <person name="Smith M.E."/>
            <person name="James T.Y."/>
            <person name="Grigoriev I.V."/>
        </authorList>
    </citation>
    <scope>NUCLEOTIDE SEQUENCE [LARGE SCALE GENOMIC DNA]</scope>
    <source>
        <strain evidence="2">CSF55</strain>
    </source>
</reference>
<evidence type="ECO:0000313" key="1">
    <source>
        <dbReference type="EMBL" id="RKP15777.1"/>
    </source>
</evidence>
<accession>A0A4P9Y9A9</accession>